<name>L7JU99_TRAHO</name>
<reference evidence="1 2" key="1">
    <citation type="journal article" date="2012" name="PLoS Pathog.">
        <title>The genome of the obligate intracellular parasite Trachipleistophora hominis: new insights into microsporidian genome dynamics and reductive evolution.</title>
        <authorList>
            <person name="Heinz E."/>
            <person name="Williams T.A."/>
            <person name="Nakjang S."/>
            <person name="Noel C.J."/>
            <person name="Swan D.C."/>
            <person name="Goldberg A.V."/>
            <person name="Harris S.R."/>
            <person name="Weinmaier T."/>
            <person name="Markert S."/>
            <person name="Becher D."/>
            <person name="Bernhardt J."/>
            <person name="Dagan T."/>
            <person name="Hacker C."/>
            <person name="Lucocq J.M."/>
            <person name="Schweder T."/>
            <person name="Rattei T."/>
            <person name="Hall N."/>
            <person name="Hirt R.P."/>
            <person name="Embley T.M."/>
        </authorList>
    </citation>
    <scope>NUCLEOTIDE SEQUENCE [LARGE SCALE GENOMIC DNA]</scope>
</reference>
<dbReference type="EMBL" id="JH994035">
    <property type="protein sequence ID" value="ELQ74616.1"/>
    <property type="molecule type" value="Genomic_DNA"/>
</dbReference>
<dbReference type="AlphaFoldDB" id="L7JU99"/>
<evidence type="ECO:0000313" key="1">
    <source>
        <dbReference type="EMBL" id="ELQ74616.1"/>
    </source>
</evidence>
<gene>
    <name evidence="1" type="ORF">THOM_2530</name>
</gene>
<dbReference type="HOGENOM" id="CLU_3387204_0_0_1"/>
<keyword evidence="2" id="KW-1185">Reference proteome</keyword>
<sequence>VFLAVKATLSITRAVEQYGTLLVATLRLGGLSC</sequence>
<dbReference type="VEuPathDB" id="MicrosporidiaDB:THOM_2530"/>
<proteinExistence type="predicted"/>
<organism evidence="1 2">
    <name type="scientific">Trachipleistophora hominis</name>
    <name type="common">Microsporidian parasite</name>
    <dbReference type="NCBI Taxonomy" id="72359"/>
    <lineage>
        <taxon>Eukaryota</taxon>
        <taxon>Fungi</taxon>
        <taxon>Fungi incertae sedis</taxon>
        <taxon>Microsporidia</taxon>
        <taxon>Pleistophoridae</taxon>
        <taxon>Trachipleistophora</taxon>
    </lineage>
</organism>
<protein>
    <submittedName>
        <fullName evidence="1">Uncharacterized protein</fullName>
    </submittedName>
</protein>
<dbReference type="Proteomes" id="UP000011185">
    <property type="component" value="Unassembled WGS sequence"/>
</dbReference>
<dbReference type="InParanoid" id="L7JU99"/>
<feature type="non-terminal residue" evidence="1">
    <location>
        <position position="1"/>
    </location>
</feature>
<accession>L7JU99</accession>
<evidence type="ECO:0000313" key="2">
    <source>
        <dbReference type="Proteomes" id="UP000011185"/>
    </source>
</evidence>